<feature type="compositionally biased region" description="Basic and acidic residues" evidence="2">
    <location>
        <begin position="209"/>
        <end position="221"/>
    </location>
</feature>
<protein>
    <submittedName>
        <fullName evidence="3">SRCN1 inhibitor</fullName>
    </submittedName>
</protein>
<dbReference type="Proteomes" id="UP000571324">
    <property type="component" value="Unassembled WGS sequence"/>
</dbReference>
<feature type="compositionally biased region" description="Basic and acidic residues" evidence="2">
    <location>
        <begin position="1"/>
        <end position="12"/>
    </location>
</feature>
<dbReference type="GO" id="GO:0005737">
    <property type="term" value="C:cytoplasm"/>
    <property type="evidence" value="ECO:0007669"/>
    <property type="project" value="TreeGrafter"/>
</dbReference>
<evidence type="ECO:0000256" key="1">
    <source>
        <dbReference type="SAM" id="Coils"/>
    </source>
</evidence>
<evidence type="ECO:0000313" key="3">
    <source>
        <dbReference type="EMBL" id="NWV27858.1"/>
    </source>
</evidence>
<accession>A0A7K6DPC1</accession>
<feature type="region of interest" description="Disordered" evidence="2">
    <location>
        <begin position="122"/>
        <end position="239"/>
    </location>
</feature>
<dbReference type="PANTHER" id="PTHR22741:SF5">
    <property type="entry name" value="SRC KINASE SIGNALING INHIBITOR 1"/>
    <property type="match status" value="1"/>
</dbReference>
<dbReference type="AlphaFoldDB" id="A0A7K6DPC1"/>
<dbReference type="InterPro" id="IPR051825">
    <property type="entry name" value="SRCIN1"/>
</dbReference>
<keyword evidence="1" id="KW-0175">Coiled coil</keyword>
<evidence type="ECO:0000313" key="4">
    <source>
        <dbReference type="Proteomes" id="UP000571324"/>
    </source>
</evidence>
<dbReference type="GO" id="GO:0015629">
    <property type="term" value="C:actin cytoskeleton"/>
    <property type="evidence" value="ECO:0007669"/>
    <property type="project" value="TreeGrafter"/>
</dbReference>
<proteinExistence type="predicted"/>
<feature type="non-terminal residue" evidence="3">
    <location>
        <position position="1"/>
    </location>
</feature>
<sequence>VTLESDFSKGLELDMPTSPPVSLHHLTAAPEPLGFGHSPPQPQGHPGKSNNPSRAPEMVPAKTQTGPETPSKKSADKAVSVEAAERDWEEKRAALTQYSAKDINRLLEETQAELMKAIPDLDFAAKHKQTPGSGSAASTPEHKPSKPQHAPKSGGKGDPNGRRGSDELTVPRYRTEKPSKSPPPPPPRRSFPSSHGLTTTRSGEVIVTSKKEPGFMKKAESEELETQKPQVKLRRTVSEVVRPASTPPIIASAIKDDDDEDRIIAELEVFQRSSSPPFVPASPGDPLEAVSPGRSEPWPSGAAAAAEGWKVTAPRGCTESRAFSLPQIVLTECVSEPPSPEAEPELWAEPGGAGGEAAPEGGRRGRAAAPGRSQKSPPAQDYPRAPQPSGSTARGSPVTAGKIPRDKTGGQGGDEALDAATRPGGSGKTCPRGPAAPRSRGQAAGPAAAALGMVPQIPGGDGDPRGGARLPPGHPPNAAWMEPSPPAPGIPAGREGTPHSRAEQPLEQIPAPPGWDGAAGGVPGVTGHLSPAAPSSRDIAEDTYQRLDSLEETIRELEMTISEISSHPAVEFAFPKDSLGLQEAEASPGDLGHGSCDDATALDLSQTKDGAARSPSPSRTKPPLLPKPQLPPGTAQSGGVSIPAMKVVNPASRLKQGQQGSPDKGKHIKQRMEYMRIQGQQQVLHP</sequence>
<dbReference type="PANTHER" id="PTHR22741">
    <property type="entry name" value="P140CAP/SNIP-RELATED"/>
    <property type="match status" value="1"/>
</dbReference>
<dbReference type="EMBL" id="VZRL01005789">
    <property type="protein sequence ID" value="NWV27858.1"/>
    <property type="molecule type" value="Genomic_DNA"/>
</dbReference>
<dbReference type="GO" id="GO:0061001">
    <property type="term" value="P:regulation of dendritic spine morphogenesis"/>
    <property type="evidence" value="ECO:0007669"/>
    <property type="project" value="TreeGrafter"/>
</dbReference>
<dbReference type="OrthoDB" id="6022652at2759"/>
<organism evidence="3 4">
    <name type="scientific">Origma solitaria</name>
    <dbReference type="NCBI Taxonomy" id="720586"/>
    <lineage>
        <taxon>Eukaryota</taxon>
        <taxon>Metazoa</taxon>
        <taxon>Chordata</taxon>
        <taxon>Craniata</taxon>
        <taxon>Vertebrata</taxon>
        <taxon>Euteleostomi</taxon>
        <taxon>Archelosauria</taxon>
        <taxon>Archosauria</taxon>
        <taxon>Dinosauria</taxon>
        <taxon>Saurischia</taxon>
        <taxon>Theropoda</taxon>
        <taxon>Coelurosauria</taxon>
        <taxon>Aves</taxon>
        <taxon>Neognathae</taxon>
        <taxon>Neoaves</taxon>
        <taxon>Telluraves</taxon>
        <taxon>Australaves</taxon>
        <taxon>Passeriformes</taxon>
        <taxon>Meliphagoidea</taxon>
        <taxon>Acanthizidae</taxon>
        <taxon>Origma</taxon>
    </lineage>
</organism>
<gene>
    <name evidence="3" type="primary">Srcin1_1</name>
    <name evidence="3" type="ORF">ORISOL_R16280</name>
</gene>
<keyword evidence="4" id="KW-1185">Reference proteome</keyword>
<feature type="coiled-coil region" evidence="1">
    <location>
        <begin position="540"/>
        <end position="567"/>
    </location>
</feature>
<reference evidence="3 4" key="1">
    <citation type="submission" date="2019-09" db="EMBL/GenBank/DDBJ databases">
        <title>Bird 10,000 Genomes (B10K) Project - Family phase.</title>
        <authorList>
            <person name="Zhang G."/>
        </authorList>
    </citation>
    <scope>NUCLEOTIDE SEQUENCE [LARGE SCALE GENOMIC DNA]</scope>
    <source>
        <strain evidence="3">B10K-DU-029-52</strain>
    </source>
</reference>
<feature type="region of interest" description="Disordered" evidence="2">
    <location>
        <begin position="1"/>
        <end position="89"/>
    </location>
</feature>
<feature type="compositionally biased region" description="Low complexity" evidence="2">
    <location>
        <begin position="345"/>
        <end position="360"/>
    </location>
</feature>
<name>A0A7K6DPC1_9PASS</name>
<feature type="region of interest" description="Disordered" evidence="2">
    <location>
        <begin position="274"/>
        <end position="307"/>
    </location>
</feature>
<feature type="non-terminal residue" evidence="3">
    <location>
        <position position="686"/>
    </location>
</feature>
<evidence type="ECO:0000256" key="2">
    <source>
        <dbReference type="SAM" id="MobiDB-lite"/>
    </source>
</evidence>
<feature type="compositionally biased region" description="Pro residues" evidence="2">
    <location>
        <begin position="180"/>
        <end position="189"/>
    </location>
</feature>
<comment type="caution">
    <text evidence="3">The sequence shown here is derived from an EMBL/GenBank/DDBJ whole genome shotgun (WGS) entry which is preliminary data.</text>
</comment>
<feature type="region of interest" description="Disordered" evidence="2">
    <location>
        <begin position="334"/>
        <end position="540"/>
    </location>
</feature>
<dbReference type="GO" id="GO:0014069">
    <property type="term" value="C:postsynaptic density"/>
    <property type="evidence" value="ECO:0007669"/>
    <property type="project" value="TreeGrafter"/>
</dbReference>
<feature type="compositionally biased region" description="Low complexity" evidence="2">
    <location>
        <begin position="431"/>
        <end position="450"/>
    </location>
</feature>
<feature type="region of interest" description="Disordered" evidence="2">
    <location>
        <begin position="581"/>
        <end position="670"/>
    </location>
</feature>